<reference evidence="3" key="1">
    <citation type="submission" date="2013-06" db="EMBL/GenBank/DDBJ databases">
        <authorList>
            <person name="Zhao Q."/>
        </authorList>
    </citation>
    <scope>NUCLEOTIDE SEQUENCE</scope>
    <source>
        <strain evidence="3">cv. W1943</strain>
    </source>
</reference>
<keyword evidence="3" id="KW-1185">Reference proteome</keyword>
<reference evidence="2" key="2">
    <citation type="submission" date="2015-06" db="UniProtKB">
        <authorList>
            <consortium name="EnsemblPlants"/>
        </authorList>
    </citation>
    <scope>IDENTIFICATION</scope>
</reference>
<dbReference type="AlphaFoldDB" id="A0A0E0RAZ7"/>
<proteinExistence type="predicted"/>
<evidence type="ECO:0000256" key="1">
    <source>
        <dbReference type="SAM" id="MobiDB-lite"/>
    </source>
</evidence>
<dbReference type="Proteomes" id="UP000008022">
    <property type="component" value="Unassembled WGS sequence"/>
</dbReference>
<feature type="compositionally biased region" description="Basic residues" evidence="1">
    <location>
        <begin position="147"/>
        <end position="163"/>
    </location>
</feature>
<accession>A0A0E0RAZ7</accession>
<evidence type="ECO:0000313" key="3">
    <source>
        <dbReference type="Proteomes" id="UP000008022"/>
    </source>
</evidence>
<sequence>MAADEEDGAGAINFRRRRSLELRRLVPLTLSYTLRPSKANEMDSPSVPLDRPASAFWPTGPDRNRRYRAHTAPKAAAAPPAERVPAAGHKAMMAAGDEGEKRIDFIKDLPEVPKSNKSLFAKERLVRGPNIPGAQIQGRTGTGGPRLAKRGRPPPQMLRRHATARSFARL</sequence>
<dbReference type="Gramene" id="ORUFI11G21500.1">
    <property type="protein sequence ID" value="ORUFI11G21500.1"/>
    <property type="gene ID" value="ORUFI11G21500"/>
</dbReference>
<name>A0A0E0RAZ7_ORYRU</name>
<feature type="region of interest" description="Disordered" evidence="1">
    <location>
        <begin position="35"/>
        <end position="86"/>
    </location>
</feature>
<organism evidence="2 3">
    <name type="scientific">Oryza rufipogon</name>
    <name type="common">Brownbeard rice</name>
    <name type="synonym">Asian wild rice</name>
    <dbReference type="NCBI Taxonomy" id="4529"/>
    <lineage>
        <taxon>Eukaryota</taxon>
        <taxon>Viridiplantae</taxon>
        <taxon>Streptophyta</taxon>
        <taxon>Embryophyta</taxon>
        <taxon>Tracheophyta</taxon>
        <taxon>Spermatophyta</taxon>
        <taxon>Magnoliopsida</taxon>
        <taxon>Liliopsida</taxon>
        <taxon>Poales</taxon>
        <taxon>Poaceae</taxon>
        <taxon>BOP clade</taxon>
        <taxon>Oryzoideae</taxon>
        <taxon>Oryzeae</taxon>
        <taxon>Oryzinae</taxon>
        <taxon>Oryza</taxon>
    </lineage>
</organism>
<dbReference type="EnsemblPlants" id="ORUFI11G21500.1">
    <property type="protein sequence ID" value="ORUFI11G21500.1"/>
    <property type="gene ID" value="ORUFI11G21500"/>
</dbReference>
<evidence type="ECO:0000313" key="2">
    <source>
        <dbReference type="EnsemblPlants" id="ORUFI11G21500.1"/>
    </source>
</evidence>
<protein>
    <submittedName>
        <fullName evidence="2">Uncharacterized protein</fullName>
    </submittedName>
</protein>
<feature type="compositionally biased region" description="Low complexity" evidence="1">
    <location>
        <begin position="72"/>
        <end position="86"/>
    </location>
</feature>
<feature type="region of interest" description="Disordered" evidence="1">
    <location>
        <begin position="126"/>
        <end position="170"/>
    </location>
</feature>
<dbReference type="HOGENOM" id="CLU_1573205_0_0_1"/>